<feature type="transmembrane region" description="Helical" evidence="1">
    <location>
        <begin position="35"/>
        <end position="55"/>
    </location>
</feature>
<sequence>MKKGVLLALLIYVAVGLYANYQIPLLHLSETSKVIILTLSGLGFLSVALLVTRVLQVTCGTTKRRAGLSRLQTLKAKEQAIGKAIRRKEGTLTSDDLEQLKVDIATKRCTHLSCKYEHGGPCCYCKAVHPRFNP</sequence>
<keyword evidence="1" id="KW-0472">Membrane</keyword>
<dbReference type="EMBL" id="MN013082">
    <property type="protein sequence ID" value="QEG12933.1"/>
    <property type="molecule type" value="Genomic_DNA"/>
</dbReference>
<name>A0A5B9NPI1_9CAUD</name>
<keyword evidence="1" id="KW-0812">Transmembrane</keyword>
<evidence type="ECO:0000313" key="2">
    <source>
        <dbReference type="EMBL" id="QEG12933.1"/>
    </source>
</evidence>
<dbReference type="Proteomes" id="UP000323173">
    <property type="component" value="Segment"/>
</dbReference>
<evidence type="ECO:0000313" key="3">
    <source>
        <dbReference type="Proteomes" id="UP000323173"/>
    </source>
</evidence>
<gene>
    <name evidence="2" type="ORF">SIB_32</name>
</gene>
<dbReference type="Pfam" id="PF17576">
    <property type="entry name" value="DUF5480"/>
    <property type="match status" value="1"/>
</dbReference>
<protein>
    <submittedName>
        <fullName evidence="2">Uncharacterized protein</fullName>
    </submittedName>
</protein>
<accession>A0A5B9NPI1</accession>
<proteinExistence type="predicted"/>
<dbReference type="InterPro" id="IPR035148">
    <property type="entry name" value="DUF5480"/>
</dbReference>
<reference evidence="2 3" key="1">
    <citation type="submission" date="2019-04" db="EMBL/GenBank/DDBJ databases">
        <authorList>
            <person name="Finnegan Z.K."/>
            <person name="Thurgood T.L."/>
            <person name="Sharma R."/>
            <person name="Brundage B."/>
            <person name="Wilkey A."/>
            <person name="Arens D.K."/>
            <person name="Kruger J.L."/>
            <person name="Thompson D.W."/>
            <person name="Casjens S."/>
            <person name="Grose J.H."/>
        </authorList>
    </citation>
    <scope>NUCLEOTIDE SEQUENCE [LARGE SCALE GENOMIC DNA]</scope>
</reference>
<keyword evidence="1" id="KW-1133">Transmembrane helix</keyword>
<evidence type="ECO:0000256" key="1">
    <source>
        <dbReference type="SAM" id="Phobius"/>
    </source>
</evidence>
<organism evidence="2 3">
    <name type="scientific">Klebsiella phage vB_KpnP_Sibilus</name>
    <dbReference type="NCBI Taxonomy" id="2591368"/>
    <lineage>
        <taxon>Viruses</taxon>
        <taxon>Duplodnaviria</taxon>
        <taxon>Heunggongvirae</taxon>
        <taxon>Uroviricota</taxon>
        <taxon>Caudoviricetes</taxon>
        <taxon>Autographivirales</taxon>
        <taxon>Autotranscriptaviridae</taxon>
        <taxon>Studiervirinae</taxon>
        <taxon>Ningirsuvirus</taxon>
        <taxon>Ningirsuvirus sibilus</taxon>
    </lineage>
</organism>
<keyword evidence="3" id="KW-1185">Reference proteome</keyword>